<dbReference type="EMBL" id="GGEC01001351">
    <property type="protein sequence ID" value="MBW81834.1"/>
    <property type="molecule type" value="Transcribed_RNA"/>
</dbReference>
<organism evidence="1">
    <name type="scientific">Rhizophora mucronata</name>
    <name type="common">Asiatic mangrove</name>
    <dbReference type="NCBI Taxonomy" id="61149"/>
    <lineage>
        <taxon>Eukaryota</taxon>
        <taxon>Viridiplantae</taxon>
        <taxon>Streptophyta</taxon>
        <taxon>Embryophyta</taxon>
        <taxon>Tracheophyta</taxon>
        <taxon>Spermatophyta</taxon>
        <taxon>Magnoliopsida</taxon>
        <taxon>eudicotyledons</taxon>
        <taxon>Gunneridae</taxon>
        <taxon>Pentapetalae</taxon>
        <taxon>rosids</taxon>
        <taxon>fabids</taxon>
        <taxon>Malpighiales</taxon>
        <taxon>Rhizophoraceae</taxon>
        <taxon>Rhizophora</taxon>
    </lineage>
</organism>
<sequence length="51" mass="5594">MVPASIATQLNANITHIFFFVSKRGIPPLFQSSKTFLLGVTNSVVHLSESF</sequence>
<protein>
    <submittedName>
        <fullName evidence="1">Uncharacterized protein</fullName>
    </submittedName>
</protein>
<reference evidence="1" key="1">
    <citation type="submission" date="2018-02" db="EMBL/GenBank/DDBJ databases">
        <title>Rhizophora mucronata_Transcriptome.</title>
        <authorList>
            <person name="Meera S.P."/>
            <person name="Sreeshan A."/>
            <person name="Augustine A."/>
        </authorList>
    </citation>
    <scope>NUCLEOTIDE SEQUENCE</scope>
    <source>
        <tissue evidence="1">Leaf</tissue>
    </source>
</reference>
<accession>A0A2P2IKS1</accession>
<proteinExistence type="predicted"/>
<dbReference type="AlphaFoldDB" id="A0A2P2IKS1"/>
<evidence type="ECO:0000313" key="1">
    <source>
        <dbReference type="EMBL" id="MBW81834.1"/>
    </source>
</evidence>
<name>A0A2P2IKS1_RHIMU</name>